<feature type="compositionally biased region" description="Basic and acidic residues" evidence="1">
    <location>
        <begin position="89"/>
        <end position="101"/>
    </location>
</feature>
<reference evidence="3 4" key="1">
    <citation type="submission" date="2024-02" db="EMBL/GenBank/DDBJ databases">
        <title>De novo assembly and annotation of 12 fungi associated with fruit tree decline syndrome in Ontario, Canada.</title>
        <authorList>
            <person name="Sulman M."/>
            <person name="Ellouze W."/>
            <person name="Ilyukhin E."/>
        </authorList>
    </citation>
    <scope>NUCLEOTIDE SEQUENCE [LARGE SCALE GENOMIC DNA]</scope>
    <source>
        <strain evidence="3 4">M42-189</strain>
    </source>
</reference>
<sequence>MASKRTYSRHNMSIAQSELSPSDPDNIYHETNKRRKPTPPSSADAMPPSNVLNGGGRPRGMKQEKSSGKLQKVNSKKRFSGPTTLPGNEVEHNDSEQKTDPFESVLAHARAKQVPQQPRSSIYGGGRAMLNSFSAQLKSRKRAEKKMEGPAHAGDDSSVDGGIQLAPNGESEVASLGSDDIDITMEGSDAVNVTMRGGSALTAAEASARIFDGREYTAPQTAPPRKTLWGDRMRADSAEAQAWSANQSNSPLLRLPSNVRRSIFEYALGGNSIEFGYVTYLVETLPDGKQRSVPYFQYTSNVYDDRHNPFQGSRVLLHDDPDFLGMTLLNGICRQLYFETYTLPYSLNDFYITSSNALFNFLVQEDRLQPQQCKAIKSLVILHELPVPAVLEKLPNLQHVRLMDSYIPMAGGYYKVRRVVWGDLTTHQSQKVTPELVKYQPTSKLTKPTIRGGHGYDKFTHPYARRLLGS</sequence>
<gene>
    <name evidence="3" type="ORF">SLS60_011892</name>
</gene>
<evidence type="ECO:0000259" key="2">
    <source>
        <dbReference type="Pfam" id="PF24864"/>
    </source>
</evidence>
<dbReference type="Pfam" id="PF24864">
    <property type="entry name" value="DUF7730"/>
    <property type="match status" value="1"/>
</dbReference>
<dbReference type="Proteomes" id="UP001521785">
    <property type="component" value="Unassembled WGS sequence"/>
</dbReference>
<feature type="compositionally biased region" description="Polar residues" evidence="1">
    <location>
        <begin position="9"/>
        <end position="20"/>
    </location>
</feature>
<protein>
    <recommendedName>
        <fullName evidence="2">DUF7730 domain-containing protein</fullName>
    </recommendedName>
</protein>
<accession>A0ABR3QH60</accession>
<dbReference type="PANTHER" id="PTHR38790:SF4">
    <property type="entry name" value="2EXR DOMAIN-CONTAINING PROTEIN"/>
    <property type="match status" value="1"/>
</dbReference>
<dbReference type="PANTHER" id="PTHR38790">
    <property type="entry name" value="2EXR DOMAIN-CONTAINING PROTEIN-RELATED"/>
    <property type="match status" value="1"/>
</dbReference>
<dbReference type="EMBL" id="JAKJXO020000025">
    <property type="protein sequence ID" value="KAL1591500.1"/>
    <property type="molecule type" value="Genomic_DNA"/>
</dbReference>
<evidence type="ECO:0000256" key="1">
    <source>
        <dbReference type="SAM" id="MobiDB-lite"/>
    </source>
</evidence>
<name>A0ABR3QH60_9PLEO</name>
<dbReference type="InterPro" id="IPR056632">
    <property type="entry name" value="DUF7730"/>
</dbReference>
<evidence type="ECO:0000313" key="4">
    <source>
        <dbReference type="Proteomes" id="UP001521785"/>
    </source>
</evidence>
<feature type="region of interest" description="Disordered" evidence="1">
    <location>
        <begin position="1"/>
        <end position="175"/>
    </location>
</feature>
<organism evidence="3 4">
    <name type="scientific">Paraconiothyrium brasiliense</name>
    <dbReference type="NCBI Taxonomy" id="300254"/>
    <lineage>
        <taxon>Eukaryota</taxon>
        <taxon>Fungi</taxon>
        <taxon>Dikarya</taxon>
        <taxon>Ascomycota</taxon>
        <taxon>Pezizomycotina</taxon>
        <taxon>Dothideomycetes</taxon>
        <taxon>Pleosporomycetidae</taxon>
        <taxon>Pleosporales</taxon>
        <taxon>Massarineae</taxon>
        <taxon>Didymosphaeriaceae</taxon>
        <taxon>Paraconiothyrium</taxon>
    </lineage>
</organism>
<proteinExistence type="predicted"/>
<feature type="domain" description="DUF7730" evidence="2">
    <location>
        <begin position="246"/>
        <end position="394"/>
    </location>
</feature>
<feature type="compositionally biased region" description="Basic and acidic residues" evidence="1">
    <location>
        <begin position="145"/>
        <end position="155"/>
    </location>
</feature>
<evidence type="ECO:0000313" key="3">
    <source>
        <dbReference type="EMBL" id="KAL1591500.1"/>
    </source>
</evidence>
<comment type="caution">
    <text evidence="3">The sequence shown here is derived from an EMBL/GenBank/DDBJ whole genome shotgun (WGS) entry which is preliminary data.</text>
</comment>
<keyword evidence="4" id="KW-1185">Reference proteome</keyword>